<accession>A0AA40AZF9</accession>
<gene>
    <name evidence="5" type="primary">EFM5</name>
    <name evidence="7" type="ORF">B0H67DRAFT_568825</name>
</gene>
<keyword evidence="3 5" id="KW-0489">Methyltransferase</keyword>
<dbReference type="AlphaFoldDB" id="A0AA40AZF9"/>
<evidence type="ECO:0000313" key="8">
    <source>
        <dbReference type="Proteomes" id="UP001172102"/>
    </source>
</evidence>
<comment type="caution">
    <text evidence="7">The sequence shown here is derived from an EMBL/GenBank/DDBJ whole genome shotgun (WGS) entry which is preliminary data.</text>
</comment>
<evidence type="ECO:0000256" key="1">
    <source>
        <dbReference type="ARBA" id="ARBA00004496"/>
    </source>
</evidence>
<evidence type="ECO:0000313" key="7">
    <source>
        <dbReference type="EMBL" id="KAK0724808.1"/>
    </source>
</evidence>
<organism evidence="7 8">
    <name type="scientific">Lasiosphaeris hirsuta</name>
    <dbReference type="NCBI Taxonomy" id="260670"/>
    <lineage>
        <taxon>Eukaryota</taxon>
        <taxon>Fungi</taxon>
        <taxon>Dikarya</taxon>
        <taxon>Ascomycota</taxon>
        <taxon>Pezizomycotina</taxon>
        <taxon>Sordariomycetes</taxon>
        <taxon>Sordariomycetidae</taxon>
        <taxon>Sordariales</taxon>
        <taxon>Lasiosphaeriaceae</taxon>
        <taxon>Lasiosphaeris</taxon>
    </lineage>
</organism>
<dbReference type="InterPro" id="IPR019369">
    <property type="entry name" value="Efm5/EEF1AKMT1"/>
</dbReference>
<sequence>MSECDDELMLSPEALEALKAFYTERDAHAEKFAQLQAAAEELRAGRETYIPLSMDAFAEDWNESQFWYTDEVATTIAKQLLDGATNETGIAVISVPSVFIALKNLMATAPADAPKPKLILLEHDNRFAIFPEFIFYDYAQPFKLPSSLKGTFDRFACDPPFLAEDCQTKTALTLRWLSKPAKFTPHSDGRFTPDIKLVMCTGERMERLVHKLHASIGVRTTNFEPTHARGLSNEFYCYANFEAEGVWKFVAAQPSAADVAGAVTGGEGDTGKTGKISTSDIASAA</sequence>
<feature type="region of interest" description="Disordered" evidence="6">
    <location>
        <begin position="263"/>
        <end position="285"/>
    </location>
</feature>
<keyword evidence="4 5" id="KW-0808">Transferase</keyword>
<comment type="function">
    <text evidence="5">S-adenosyl-L-methionine-dependent protein-lysine N-methyltransferase that trimethylates elongation factor 1-alpha at 'Lys-79'.</text>
</comment>
<dbReference type="HAMAP" id="MF_03187">
    <property type="entry name" value="Methyltr_EFM5"/>
    <property type="match status" value="1"/>
</dbReference>
<evidence type="ECO:0000256" key="5">
    <source>
        <dbReference type="HAMAP-Rule" id="MF_03187"/>
    </source>
</evidence>
<dbReference type="EMBL" id="JAUKUA010000002">
    <property type="protein sequence ID" value="KAK0724808.1"/>
    <property type="molecule type" value="Genomic_DNA"/>
</dbReference>
<evidence type="ECO:0000256" key="2">
    <source>
        <dbReference type="ARBA" id="ARBA00022490"/>
    </source>
</evidence>
<comment type="similarity">
    <text evidence="5">Belongs to the class I-like SAM-binding methyltransferase superfamily. EFM5 family.</text>
</comment>
<reference evidence="7" key="1">
    <citation type="submission" date="2023-06" db="EMBL/GenBank/DDBJ databases">
        <title>Genome-scale phylogeny and comparative genomics of the fungal order Sordariales.</title>
        <authorList>
            <consortium name="Lawrence Berkeley National Laboratory"/>
            <person name="Hensen N."/>
            <person name="Bonometti L."/>
            <person name="Westerberg I."/>
            <person name="Brannstrom I.O."/>
            <person name="Guillou S."/>
            <person name="Cros-Aarteil S."/>
            <person name="Calhoun S."/>
            <person name="Haridas S."/>
            <person name="Kuo A."/>
            <person name="Mondo S."/>
            <person name="Pangilinan J."/>
            <person name="Riley R."/>
            <person name="Labutti K."/>
            <person name="Andreopoulos B."/>
            <person name="Lipzen A."/>
            <person name="Chen C."/>
            <person name="Yanf M."/>
            <person name="Daum C."/>
            <person name="Ng V."/>
            <person name="Clum A."/>
            <person name="Steindorff A."/>
            <person name="Ohm R."/>
            <person name="Martin F."/>
            <person name="Silar P."/>
            <person name="Natvig D."/>
            <person name="Lalanne C."/>
            <person name="Gautier V."/>
            <person name="Ament-Velasquez S.L."/>
            <person name="Kruys A."/>
            <person name="Hutchinson M.I."/>
            <person name="Powell A.J."/>
            <person name="Barry K."/>
            <person name="Miller A.N."/>
            <person name="Grigoriev I.V."/>
            <person name="Debuchy R."/>
            <person name="Gladieux P."/>
            <person name="Thoren M.H."/>
            <person name="Johannesson H."/>
        </authorList>
    </citation>
    <scope>NUCLEOTIDE SEQUENCE</scope>
    <source>
        <strain evidence="7">SMH4607-1</strain>
    </source>
</reference>
<protein>
    <recommendedName>
        <fullName evidence="5">Protein-lysine N-methyltransferase EFM5</fullName>
        <ecNumber evidence="5">2.1.1.-</ecNumber>
    </recommendedName>
    <alternativeName>
        <fullName evidence="5">Elongation factor methyltransferase 5</fullName>
    </alternativeName>
</protein>
<dbReference type="EC" id="2.1.1.-" evidence="5"/>
<dbReference type="GO" id="GO:0016279">
    <property type="term" value="F:protein-lysine N-methyltransferase activity"/>
    <property type="evidence" value="ECO:0007669"/>
    <property type="project" value="UniProtKB-UniRule"/>
</dbReference>
<evidence type="ECO:0000256" key="6">
    <source>
        <dbReference type="SAM" id="MobiDB-lite"/>
    </source>
</evidence>
<dbReference type="GO" id="GO:0032259">
    <property type="term" value="P:methylation"/>
    <property type="evidence" value="ECO:0007669"/>
    <property type="project" value="UniProtKB-KW"/>
</dbReference>
<evidence type="ECO:0000256" key="3">
    <source>
        <dbReference type="ARBA" id="ARBA00022603"/>
    </source>
</evidence>
<dbReference type="InterPro" id="IPR041370">
    <property type="entry name" value="Mlase_EEF1AKMT1/ZCCHC4"/>
</dbReference>
<proteinExistence type="inferred from homology"/>
<comment type="subcellular location">
    <subcellularLocation>
        <location evidence="1 5">Cytoplasm</location>
    </subcellularLocation>
</comment>
<dbReference type="Pfam" id="PF10237">
    <property type="entry name" value="N6-adenineMlase"/>
    <property type="match status" value="1"/>
</dbReference>
<keyword evidence="8" id="KW-1185">Reference proteome</keyword>
<name>A0AA40AZF9_9PEZI</name>
<dbReference type="GO" id="GO:0005737">
    <property type="term" value="C:cytoplasm"/>
    <property type="evidence" value="ECO:0007669"/>
    <property type="project" value="UniProtKB-SubCell"/>
</dbReference>
<keyword evidence="2 5" id="KW-0963">Cytoplasm</keyword>
<dbReference type="Proteomes" id="UP001172102">
    <property type="component" value="Unassembled WGS sequence"/>
</dbReference>
<feature type="compositionally biased region" description="Polar residues" evidence="6">
    <location>
        <begin position="276"/>
        <end position="285"/>
    </location>
</feature>
<dbReference type="PANTHER" id="PTHR13200:SF0">
    <property type="entry name" value="EEF1A LYSINE METHYLTRANSFERASE 1"/>
    <property type="match status" value="1"/>
</dbReference>
<evidence type="ECO:0000256" key="4">
    <source>
        <dbReference type="ARBA" id="ARBA00022679"/>
    </source>
</evidence>
<dbReference type="PANTHER" id="PTHR13200">
    <property type="entry name" value="EEF1A LYSINE METHYLTRANSFERASE 1"/>
    <property type="match status" value="1"/>
</dbReference>